<organism evidence="2">
    <name type="scientific">viral metagenome</name>
    <dbReference type="NCBI Taxonomy" id="1070528"/>
    <lineage>
        <taxon>unclassified sequences</taxon>
        <taxon>metagenomes</taxon>
        <taxon>organismal metagenomes</taxon>
    </lineage>
</organism>
<feature type="domain" description="Nucleotide-diphospho-sugar transferase" evidence="1">
    <location>
        <begin position="38"/>
        <end position="213"/>
    </location>
</feature>
<reference evidence="2" key="1">
    <citation type="journal article" date="2020" name="Nature">
        <title>Giant virus diversity and host interactions through global metagenomics.</title>
        <authorList>
            <person name="Schulz F."/>
            <person name="Roux S."/>
            <person name="Paez-Espino D."/>
            <person name="Jungbluth S."/>
            <person name="Walsh D.A."/>
            <person name="Denef V.J."/>
            <person name="McMahon K.D."/>
            <person name="Konstantinidis K.T."/>
            <person name="Eloe-Fadrosh E.A."/>
            <person name="Kyrpides N.C."/>
            <person name="Woyke T."/>
        </authorList>
    </citation>
    <scope>NUCLEOTIDE SEQUENCE</scope>
    <source>
        <strain evidence="2">GVMAG-M-3300027708-5</strain>
    </source>
</reference>
<evidence type="ECO:0000313" key="2">
    <source>
        <dbReference type="EMBL" id="QHU04725.1"/>
    </source>
</evidence>
<proteinExistence type="predicted"/>
<accession>A0A6C0JG03</accession>
<sequence>MNLEQCATILDDTIVLTFTDRNFMPIFNIFYNHFEKHSLDNLLVVTLDKYSYESVSKFGIRTILIEYDLSDKYLFWKFRLDVINQIFQYSKKNILHTDADCFWFKNILTELRSESTLSYDLIGHVAYGHPIQIVEKIGFVMCCGLYYLKYNYKNRTFIDRIMSQDISYVDDQVYFNAFIYYNHKTISDKVDSPIMMKDIVLKDGTKVGILKDALISRTFHPDLYCFHPNLEDKIISNKLTELKKYIGEFIDYFGPFY</sequence>
<evidence type="ECO:0000259" key="1">
    <source>
        <dbReference type="Pfam" id="PF03407"/>
    </source>
</evidence>
<dbReference type="InterPro" id="IPR005069">
    <property type="entry name" value="Nucl-diP-sugar_transferase"/>
</dbReference>
<dbReference type="Pfam" id="PF03407">
    <property type="entry name" value="Nucleotid_trans"/>
    <property type="match status" value="1"/>
</dbReference>
<dbReference type="AlphaFoldDB" id="A0A6C0JG03"/>
<dbReference type="EMBL" id="MN740404">
    <property type="protein sequence ID" value="QHU04725.1"/>
    <property type="molecule type" value="Genomic_DNA"/>
</dbReference>
<name>A0A6C0JG03_9ZZZZ</name>
<protein>
    <recommendedName>
        <fullName evidence="1">Nucleotide-diphospho-sugar transferase domain-containing protein</fullName>
    </recommendedName>
</protein>